<dbReference type="eggNOG" id="ENOG502RD6T">
    <property type="taxonomic scope" value="Eukaryota"/>
</dbReference>
<evidence type="ECO:0000313" key="1">
    <source>
        <dbReference type="EMBL" id="CCA70392.1"/>
    </source>
</evidence>
<dbReference type="EMBL" id="CAFZ01000081">
    <property type="protein sequence ID" value="CCA70392.1"/>
    <property type="molecule type" value="Genomic_DNA"/>
</dbReference>
<comment type="caution">
    <text evidence="1">The sequence shown here is derived from an EMBL/GenBank/DDBJ whole genome shotgun (WGS) entry which is preliminary data.</text>
</comment>
<dbReference type="Proteomes" id="UP000007148">
    <property type="component" value="Unassembled WGS sequence"/>
</dbReference>
<reference evidence="1 2" key="1">
    <citation type="journal article" date="2011" name="PLoS Pathog.">
        <title>Endophytic Life Strategies Decoded by Genome and Transcriptome Analyses of the Mutualistic Root Symbiont Piriformospora indica.</title>
        <authorList>
            <person name="Zuccaro A."/>
            <person name="Lahrmann U."/>
            <person name="Guldener U."/>
            <person name="Langen G."/>
            <person name="Pfiffi S."/>
            <person name="Biedenkopf D."/>
            <person name="Wong P."/>
            <person name="Samans B."/>
            <person name="Grimm C."/>
            <person name="Basiewicz M."/>
            <person name="Murat C."/>
            <person name="Martin F."/>
            <person name="Kogel K.H."/>
        </authorList>
    </citation>
    <scope>NUCLEOTIDE SEQUENCE [LARGE SCALE GENOMIC DNA]</scope>
    <source>
        <strain evidence="1 2">DSM 11827</strain>
    </source>
</reference>
<proteinExistence type="predicted"/>
<gene>
    <name evidence="1" type="ORF">PIIN_04331</name>
</gene>
<dbReference type="InParanoid" id="G4TGE7"/>
<dbReference type="OrthoDB" id="3235815at2759"/>
<evidence type="ECO:0000313" key="2">
    <source>
        <dbReference type="Proteomes" id="UP000007148"/>
    </source>
</evidence>
<sequence>MEHSPPTNGKLPRELLEIVFEDLCITIQDEDLDPVQMDRLLLVCRFWTTVALDYRRLWSSIFISLRSEFEYAFWTSYARTRLQRAGPTEPLQITLITKSLYNQTDQGEEIKILLSILTGPTGEVARRWKQLVFEPLRRDTPIGIYDRFFSFPTPKLEILQLARVFIHQTCEFLPDTTSLSRLCMRWCNIPPIKHVSSLTCLECDIAGAADASLLEQATRLEKYQCIGLQYWHLTRAVLLPRLLDLDIRTPLSSGSISRLVTPNLVKFCIRLSSSSDISRILDASGIPLVKLRELDLYSSSFGQQLDPRELRKLLLATPNLEKLRCRKPTAAIPVLNLLLEMDHLHETAPGLRFGCGDDTTLLGVGEEKRMVIMRFLRILKPKRGYPF</sequence>
<dbReference type="InterPro" id="IPR032675">
    <property type="entry name" value="LRR_dom_sf"/>
</dbReference>
<organism evidence="1 2">
    <name type="scientific">Serendipita indica (strain DSM 11827)</name>
    <name type="common">Root endophyte fungus</name>
    <name type="synonym">Piriformospora indica</name>
    <dbReference type="NCBI Taxonomy" id="1109443"/>
    <lineage>
        <taxon>Eukaryota</taxon>
        <taxon>Fungi</taxon>
        <taxon>Dikarya</taxon>
        <taxon>Basidiomycota</taxon>
        <taxon>Agaricomycotina</taxon>
        <taxon>Agaricomycetes</taxon>
        <taxon>Sebacinales</taxon>
        <taxon>Serendipitaceae</taxon>
        <taxon>Serendipita</taxon>
    </lineage>
</organism>
<dbReference type="Gene3D" id="3.80.10.10">
    <property type="entry name" value="Ribonuclease Inhibitor"/>
    <property type="match status" value="1"/>
</dbReference>
<dbReference type="SUPFAM" id="SSF52047">
    <property type="entry name" value="RNI-like"/>
    <property type="match status" value="1"/>
</dbReference>
<name>G4TGE7_SERID</name>
<accession>G4TGE7</accession>
<keyword evidence="2" id="KW-1185">Reference proteome</keyword>
<protein>
    <submittedName>
        <fullName evidence="1">Uncharacterized protein</fullName>
    </submittedName>
</protein>
<dbReference type="AlphaFoldDB" id="G4TGE7"/>
<dbReference type="HOGENOM" id="CLU_045728_0_0_1"/>